<dbReference type="SMART" id="SM00320">
    <property type="entry name" value="WD40"/>
    <property type="match status" value="9"/>
</dbReference>
<accession>A0A0J9VP78</accession>
<keyword evidence="1 3" id="KW-0853">WD repeat</keyword>
<dbReference type="SUPFAM" id="SSF50998">
    <property type="entry name" value="Quinoprotein alcohol dehydrogenase-like"/>
    <property type="match status" value="1"/>
</dbReference>
<protein>
    <recommendedName>
        <fullName evidence="5">NACHT domain-containing protein</fullName>
    </recommendedName>
</protein>
<name>A0A0J9VP78_FUSO4</name>
<dbReference type="EMBL" id="DS231711">
    <property type="protein sequence ID" value="KNB12874.1"/>
    <property type="molecule type" value="Genomic_DNA"/>
</dbReference>
<dbReference type="Pfam" id="PF24883">
    <property type="entry name" value="NPHP3_N"/>
    <property type="match status" value="1"/>
</dbReference>
<keyword evidence="2" id="KW-0677">Repeat</keyword>
<dbReference type="InterPro" id="IPR011047">
    <property type="entry name" value="Quinoprotein_ADH-like_sf"/>
</dbReference>
<feature type="repeat" description="WD" evidence="3">
    <location>
        <begin position="747"/>
        <end position="788"/>
    </location>
</feature>
<dbReference type="InterPro" id="IPR056884">
    <property type="entry name" value="NPHP3-like_N"/>
</dbReference>
<feature type="repeat" description="WD" evidence="3">
    <location>
        <begin position="836"/>
        <end position="873"/>
    </location>
</feature>
<dbReference type="Gene3D" id="2.130.10.10">
    <property type="entry name" value="YVTN repeat-like/Quinoprotein amine dehydrogenase"/>
    <property type="match status" value="4"/>
</dbReference>
<dbReference type="SUPFAM" id="SSF52540">
    <property type="entry name" value="P-loop containing nucleoside triphosphate hydrolases"/>
    <property type="match status" value="1"/>
</dbReference>
<evidence type="ECO:0000256" key="3">
    <source>
        <dbReference type="PROSITE-ProRule" id="PRU00221"/>
    </source>
</evidence>
<dbReference type="SUPFAM" id="SSF50978">
    <property type="entry name" value="WD40 repeat-like"/>
    <property type="match status" value="2"/>
</dbReference>
<evidence type="ECO:0000313" key="7">
    <source>
        <dbReference type="Proteomes" id="UP000009097"/>
    </source>
</evidence>
<feature type="repeat" description="WD" evidence="3">
    <location>
        <begin position="916"/>
        <end position="948"/>
    </location>
</feature>
<evidence type="ECO:0000256" key="1">
    <source>
        <dbReference type="ARBA" id="ARBA00022574"/>
    </source>
</evidence>
<proteinExistence type="predicted"/>
<evidence type="ECO:0000256" key="4">
    <source>
        <dbReference type="SAM" id="MobiDB-lite"/>
    </source>
</evidence>
<dbReference type="PRINTS" id="PR00320">
    <property type="entry name" value="GPROTEINBRPT"/>
</dbReference>
<dbReference type="InterPro" id="IPR019775">
    <property type="entry name" value="WD40_repeat_CS"/>
</dbReference>
<evidence type="ECO:0000256" key="2">
    <source>
        <dbReference type="ARBA" id="ARBA00022737"/>
    </source>
</evidence>
<gene>
    <name evidence="6" type="ORF">FOXG_12356</name>
</gene>
<evidence type="ECO:0000259" key="5">
    <source>
        <dbReference type="PROSITE" id="PS50837"/>
    </source>
</evidence>
<feature type="region of interest" description="Disordered" evidence="4">
    <location>
        <begin position="1481"/>
        <end position="1500"/>
    </location>
</feature>
<dbReference type="InterPro" id="IPR027417">
    <property type="entry name" value="P-loop_NTPase"/>
</dbReference>
<dbReference type="Pfam" id="PF00400">
    <property type="entry name" value="WD40"/>
    <property type="match status" value="8"/>
</dbReference>
<feature type="repeat" description="WD" evidence="3">
    <location>
        <begin position="1043"/>
        <end position="1075"/>
    </location>
</feature>
<dbReference type="PANTHER" id="PTHR19879:SF9">
    <property type="entry name" value="TRANSCRIPTION INITIATION FACTOR TFIID SUBUNIT 5"/>
    <property type="match status" value="1"/>
</dbReference>
<dbReference type="PROSITE" id="PS00678">
    <property type="entry name" value="WD_REPEATS_1"/>
    <property type="match status" value="1"/>
</dbReference>
<dbReference type="PROSITE" id="PS50082">
    <property type="entry name" value="WD_REPEATS_2"/>
    <property type="match status" value="7"/>
</dbReference>
<dbReference type="VEuPathDB" id="FungiDB:FOXG_12356"/>
<dbReference type="PROSITE" id="PS50294">
    <property type="entry name" value="WD_REPEATS_REGION"/>
    <property type="match status" value="5"/>
</dbReference>
<organism evidence="6 7">
    <name type="scientific">Fusarium oxysporum f. sp. lycopersici (strain 4287 / CBS 123668 / FGSC 9935 / NRRL 34936)</name>
    <name type="common">Fusarium vascular wilt of tomato</name>
    <dbReference type="NCBI Taxonomy" id="426428"/>
    <lineage>
        <taxon>Eukaryota</taxon>
        <taxon>Fungi</taxon>
        <taxon>Dikarya</taxon>
        <taxon>Ascomycota</taxon>
        <taxon>Pezizomycotina</taxon>
        <taxon>Sordariomycetes</taxon>
        <taxon>Hypocreomycetidae</taxon>
        <taxon>Hypocreales</taxon>
        <taxon>Nectriaceae</taxon>
        <taxon>Fusarium</taxon>
        <taxon>Fusarium oxysporum species complex</taxon>
    </lineage>
</organism>
<dbReference type="InterPro" id="IPR020472">
    <property type="entry name" value="WD40_PAC1"/>
</dbReference>
<dbReference type="InterPro" id="IPR001680">
    <property type="entry name" value="WD40_rpt"/>
</dbReference>
<dbReference type="InterPro" id="IPR015943">
    <property type="entry name" value="WD40/YVTN_repeat-like_dom_sf"/>
</dbReference>
<dbReference type="InterPro" id="IPR036322">
    <property type="entry name" value="WD40_repeat_dom_sf"/>
</dbReference>
<feature type="repeat" description="WD" evidence="3">
    <location>
        <begin position="1085"/>
        <end position="1126"/>
    </location>
</feature>
<dbReference type="CDD" id="cd00200">
    <property type="entry name" value="WD40"/>
    <property type="match status" value="1"/>
</dbReference>
<dbReference type="Proteomes" id="UP000009097">
    <property type="component" value="Unassembled WGS sequence"/>
</dbReference>
<feature type="domain" description="NACHT" evidence="5">
    <location>
        <begin position="196"/>
        <end position="345"/>
    </location>
</feature>
<dbReference type="RefSeq" id="XP_018250919.1">
    <property type="nucleotide sequence ID" value="XM_018392120.1"/>
</dbReference>
<dbReference type="OrthoDB" id="538223at2759"/>
<feature type="repeat" description="WD" evidence="3">
    <location>
        <begin position="959"/>
        <end position="1000"/>
    </location>
</feature>
<evidence type="ECO:0000313" key="6">
    <source>
        <dbReference type="EMBL" id="KNB12874.1"/>
    </source>
</evidence>
<dbReference type="PROSITE" id="PS50837">
    <property type="entry name" value="NACHT"/>
    <property type="match status" value="1"/>
</dbReference>
<dbReference type="Gene3D" id="3.40.50.300">
    <property type="entry name" value="P-loop containing nucleotide triphosphate hydrolases"/>
    <property type="match status" value="1"/>
</dbReference>
<feature type="repeat" description="WD" evidence="3">
    <location>
        <begin position="789"/>
        <end position="830"/>
    </location>
</feature>
<sequence length="1500" mass="166830">MDGLSSAVNIISIIDTSIKVIKWCYDYADEFKNEKEERKRLLSAVSGLKLVAEKVRQIIKTPRGERLEASRELQNTTENGKKSMKNLEDKLCKSGKVARILWPLKKQGIEDDIQAIEKCTQIIHQVLQIDIADILLDVNLQAKLAQRKAAIESLPLAEGAAFDSQAEQHNPGCLKNTRVALLAQIAAWIEDENAKTIFWLNGMAGTGKSTISRTVAASAQRKDKLGATFFFKQGETDRGSLTKFFTTLARHLAANQPAYTAHLVEMISNDTGIFEKTSQVQFKRLIIDPLVASAKSLPDSCTIAIVIDALDECEEAEDIKLLIDLLSQTAIIEKPKIRVLITSRPELPVRLGFSAVEGAFQNCILHQMPQNVVEQDIATYLRHDMSKIRKEWNASVAEDRRIDPTWPESKDIGILAKRAAPLFIFAATMCRFVGDRKLGSPDKQLLRLLAQNNTSDTSRMGLVYSPALNQLIAGASETEREDILRRFFRIIGTIICLASPLSTTSLSRFLGTPRDEIDLLLDNLHSVLSIPTTPNRPVRMLHLSFRDYLLDRSNRAQNPFWISEKGMSRHLTKVCLATMKIRLKVDICGVRSPETKPANITRKQVTTCLPPEVQYACLYWSLHLQLAGLNDDIISSLEDFFKNRLLMWMEALILMGRAWQISGLLKGVKTVLQKMPNDSLAGFVPDALRFLQANISVISSTPLQIYCGLVFNPENSMIRKAVISQVPKWIKSKPSVAADWNSCLQVLEGHKELVNAVAFSPDSKLLISTSNDRSIRAWHWDTGECIHEFKDQQNPICSSAMSPDGRTVATASNSGIICIWSLTTGSCLATLGAEFSDTISSIAFSPNSKSIYTLSSDMGVRCWDVGTKRCTYELPPRPGAVGTAVFSPDLKSIAFWSRDNKVELRDVNTGKSIIELTGYQRRVKEVTFSPNSKYIAVLSDHSTFRIWDRDAPQKCLHQFSGHKKRIKMLTFSPNSKAIASGSDDNSVRVWDIVQGISLAESFGFGDGIERLLFSPDSKFLTSASMDCTMVTWNWATDESVGILQGHSGLVTSMLFSPDSSVLASFSVDQTIRIWDWKKGVDESNLHHDFGKVVSLRISPDGTRVATLSADKKVRVWSTATSICLQELDWGKYLYPEYPLLGSPIPFFSHDSAMVGLSPVPQTSRIWNIETGEEVLAMDACHPAQKVYLLPSSDSQRVAVVPQGKEAFCIWHMKEGKFVLTQALSTPGYEAFKILFTPDLKIVIASLLDVHGTETCVWAWDLTTAKRLWTKSLPGFGMRVDKSPLAMSIDGFCTAAILGETLRIWQTETGNILREISISRVTGSVCSELSLTGHLVGLLFSEDVHIWEWQSKKCTHEISGLGAGSRNFRILGIGESIQTNLGEAPLPAEWSRGRFTVEMPFYPELSFDVKTCWVQYRGKDLLRLPAECRDSIYEVHGFTLAVGCQTGRVLIIGLDKAELEKSIGTLKQEPPPQKIREYGAYRAFGSSPTSPADSWSDGWNS</sequence>
<feature type="compositionally biased region" description="Polar residues" evidence="4">
    <location>
        <begin position="1485"/>
        <end position="1500"/>
    </location>
</feature>
<dbReference type="GeneID" id="28953695"/>
<dbReference type="InterPro" id="IPR007111">
    <property type="entry name" value="NACHT_NTPase"/>
</dbReference>
<reference evidence="6" key="2">
    <citation type="journal article" date="2010" name="Nature">
        <title>Comparative genomics reveals mobile pathogenicity chromosomes in Fusarium.</title>
        <authorList>
            <person name="Ma L.J."/>
            <person name="van der Does H.C."/>
            <person name="Borkovich K.A."/>
            <person name="Coleman J.J."/>
            <person name="Daboussi M.J."/>
            <person name="Di Pietro A."/>
            <person name="Dufresne M."/>
            <person name="Freitag M."/>
            <person name="Grabherr M."/>
            <person name="Henrissat B."/>
            <person name="Houterman P.M."/>
            <person name="Kang S."/>
            <person name="Shim W.B."/>
            <person name="Woloshuk C."/>
            <person name="Xie X."/>
            <person name="Xu J.R."/>
            <person name="Antoniw J."/>
            <person name="Baker S.E."/>
            <person name="Bluhm B.H."/>
            <person name="Breakspear A."/>
            <person name="Brown D.W."/>
            <person name="Butchko R.A."/>
            <person name="Chapman S."/>
            <person name="Coulson R."/>
            <person name="Coutinho P.M."/>
            <person name="Danchin E.G."/>
            <person name="Diener A."/>
            <person name="Gale L.R."/>
            <person name="Gardiner D.M."/>
            <person name="Goff S."/>
            <person name="Hammond-Kosack K.E."/>
            <person name="Hilburn K."/>
            <person name="Hua-Van A."/>
            <person name="Jonkers W."/>
            <person name="Kazan K."/>
            <person name="Kodira C.D."/>
            <person name="Koehrsen M."/>
            <person name="Kumar L."/>
            <person name="Lee Y.H."/>
            <person name="Li L."/>
            <person name="Manners J.M."/>
            <person name="Miranda-Saavedra D."/>
            <person name="Mukherjee M."/>
            <person name="Park G."/>
            <person name="Park J."/>
            <person name="Park S.Y."/>
            <person name="Proctor R.H."/>
            <person name="Regev A."/>
            <person name="Ruiz-Roldan M.C."/>
            <person name="Sain D."/>
            <person name="Sakthikumar S."/>
            <person name="Sykes S."/>
            <person name="Schwartz D.C."/>
            <person name="Turgeon B.G."/>
            <person name="Wapinski I."/>
            <person name="Yoder O."/>
            <person name="Young S."/>
            <person name="Zeng Q."/>
            <person name="Zhou S."/>
            <person name="Galagan J."/>
            <person name="Cuomo C.A."/>
            <person name="Kistler H.C."/>
            <person name="Rep M."/>
        </authorList>
    </citation>
    <scope>NUCLEOTIDE SEQUENCE [LARGE SCALE GENOMIC DNA]</scope>
    <source>
        <strain evidence="6">4287</strain>
    </source>
</reference>
<reference evidence="6" key="1">
    <citation type="submission" date="2007-04" db="EMBL/GenBank/DDBJ databases">
        <authorList>
            <consortium name="The Broad Institute Genome Sequencing Platform"/>
            <person name="Birren B."/>
            <person name="Lander E."/>
            <person name="Galagan J."/>
            <person name="Nusbaum C."/>
            <person name="Devon K."/>
            <person name="Ma L.-J."/>
            <person name="Jaffe D."/>
            <person name="Butler J."/>
            <person name="Alvarez P."/>
            <person name="Gnerre S."/>
            <person name="Grabherr M."/>
            <person name="Kleber M."/>
            <person name="Mauceli E."/>
            <person name="Brockman W."/>
            <person name="MacCallum I.A."/>
            <person name="Young S."/>
            <person name="LaButti K."/>
            <person name="DeCaprio D."/>
            <person name="Crawford M."/>
            <person name="Koehrsen M."/>
            <person name="Engels R."/>
            <person name="Montgomery P."/>
            <person name="Pearson M."/>
            <person name="Howarth C."/>
            <person name="Larson L."/>
            <person name="White J."/>
            <person name="O'Leary S."/>
            <person name="Kodira C."/>
            <person name="Zeng Q."/>
            <person name="Yandava C."/>
            <person name="Alvarado L."/>
            <person name="Kistler C."/>
            <person name="Shim W.-B."/>
            <person name="Kang S."/>
            <person name="Woloshuk C."/>
        </authorList>
    </citation>
    <scope>NUCLEOTIDE SEQUENCE</scope>
    <source>
        <strain evidence="6">4287</strain>
    </source>
</reference>
<dbReference type="KEGG" id="fox:FOXG_12356"/>
<dbReference type="PANTHER" id="PTHR19879">
    <property type="entry name" value="TRANSCRIPTION INITIATION FACTOR TFIID"/>
    <property type="match status" value="1"/>
</dbReference>